<comment type="function">
    <text evidence="2">Functions as an E3 ubiquitin ligase.</text>
</comment>
<dbReference type="CDD" id="cd01989">
    <property type="entry name" value="USP_STK_Ubox_N"/>
    <property type="match status" value="1"/>
</dbReference>
<dbReference type="CDD" id="cd16655">
    <property type="entry name" value="RING-Ubox_WDSUB1-like"/>
    <property type="match status" value="1"/>
</dbReference>
<dbReference type="EMBL" id="CAKOAT010053489">
    <property type="protein sequence ID" value="CAH8300291.1"/>
    <property type="molecule type" value="Genomic_DNA"/>
</dbReference>
<dbReference type="SUPFAM" id="SSF57850">
    <property type="entry name" value="RING/U-box"/>
    <property type="match status" value="1"/>
</dbReference>
<evidence type="ECO:0000256" key="9">
    <source>
        <dbReference type="ARBA" id="ARBA00022786"/>
    </source>
</evidence>
<dbReference type="InterPro" id="IPR000719">
    <property type="entry name" value="Prot_kinase_dom"/>
</dbReference>
<dbReference type="PROSITE" id="PS50011">
    <property type="entry name" value="PROTEIN_KINASE_DOM"/>
    <property type="match status" value="1"/>
</dbReference>
<keyword evidence="5" id="KW-0723">Serine/threonine-protein kinase</keyword>
<evidence type="ECO:0000256" key="2">
    <source>
        <dbReference type="ARBA" id="ARBA00003861"/>
    </source>
</evidence>
<dbReference type="Proteomes" id="UP001642260">
    <property type="component" value="Unassembled WGS sequence"/>
</dbReference>
<dbReference type="GO" id="GO:0061630">
    <property type="term" value="F:ubiquitin protein ligase activity"/>
    <property type="evidence" value="ECO:0007669"/>
    <property type="project" value="UniProtKB-EC"/>
</dbReference>
<dbReference type="InterPro" id="IPR003613">
    <property type="entry name" value="Ubox_domain"/>
</dbReference>
<keyword evidence="12" id="KW-0175">Coiled coil</keyword>
<comment type="caution">
    <text evidence="16">The sequence shown here is derived from an EMBL/GenBank/DDBJ whole genome shotgun (WGS) entry which is preliminary data.</text>
</comment>
<dbReference type="InterPro" id="IPR017441">
    <property type="entry name" value="Protein_kinase_ATP_BS"/>
</dbReference>
<dbReference type="InterPro" id="IPR013083">
    <property type="entry name" value="Znf_RING/FYVE/PHD"/>
</dbReference>
<dbReference type="SMART" id="SM00504">
    <property type="entry name" value="Ubox"/>
    <property type="match status" value="1"/>
</dbReference>
<dbReference type="AlphaFoldDB" id="A0ABC8ITV5"/>
<dbReference type="PANTHER" id="PTHR45647:SF145">
    <property type="entry name" value="U-BOX DOMAIN-CONTAINING PROTEIN 34"/>
    <property type="match status" value="1"/>
</dbReference>
<comment type="pathway">
    <text evidence="3">Protein modification; protein ubiquitination.</text>
</comment>
<feature type="binding site" evidence="11">
    <location>
        <position position="480"/>
    </location>
    <ligand>
        <name>ATP</name>
        <dbReference type="ChEBI" id="CHEBI:30616"/>
    </ligand>
</feature>
<evidence type="ECO:0000259" key="15">
    <source>
        <dbReference type="PROSITE" id="PS51698"/>
    </source>
</evidence>
<dbReference type="SUPFAM" id="SSF56112">
    <property type="entry name" value="Protein kinase-like (PK-like)"/>
    <property type="match status" value="1"/>
</dbReference>
<dbReference type="PANTHER" id="PTHR45647">
    <property type="entry name" value="OS02G0152300 PROTEIN"/>
    <property type="match status" value="1"/>
</dbReference>
<dbReference type="InterPro" id="IPR051348">
    <property type="entry name" value="U-box_ubiquitin_ligases"/>
</dbReference>
<dbReference type="SMART" id="SM00220">
    <property type="entry name" value="S_TKc"/>
    <property type="match status" value="1"/>
</dbReference>
<evidence type="ECO:0000313" key="16">
    <source>
        <dbReference type="EMBL" id="CAH8300291.1"/>
    </source>
</evidence>
<dbReference type="EC" id="2.3.2.27" evidence="4"/>
<dbReference type="GO" id="GO:0005524">
    <property type="term" value="F:ATP binding"/>
    <property type="evidence" value="ECO:0007669"/>
    <property type="project" value="UniProtKB-UniRule"/>
</dbReference>
<keyword evidence="7 11" id="KW-0547">Nucleotide-binding</keyword>
<dbReference type="PROSITE" id="PS51698">
    <property type="entry name" value="U_BOX"/>
    <property type="match status" value="1"/>
</dbReference>
<evidence type="ECO:0000313" key="17">
    <source>
        <dbReference type="Proteomes" id="UP001642260"/>
    </source>
</evidence>
<keyword evidence="8" id="KW-0418">Kinase</keyword>
<dbReference type="Pfam" id="PF04564">
    <property type="entry name" value="U-box"/>
    <property type="match status" value="1"/>
</dbReference>
<dbReference type="Pfam" id="PF07714">
    <property type="entry name" value="PK_Tyr_Ser-Thr"/>
    <property type="match status" value="1"/>
</dbReference>
<dbReference type="SUPFAM" id="SSF52402">
    <property type="entry name" value="Adenine nucleotide alpha hydrolases-like"/>
    <property type="match status" value="1"/>
</dbReference>
<protein>
    <recommendedName>
        <fullName evidence="4">RING-type E3 ubiquitin transferase</fullName>
        <ecNumber evidence="4">2.3.2.27</ecNumber>
    </recommendedName>
</protein>
<evidence type="ECO:0000256" key="1">
    <source>
        <dbReference type="ARBA" id="ARBA00000900"/>
    </source>
</evidence>
<feature type="region of interest" description="Disordered" evidence="13">
    <location>
        <begin position="214"/>
        <end position="240"/>
    </location>
</feature>
<dbReference type="InterPro" id="IPR001245">
    <property type="entry name" value="Ser-Thr/Tyr_kinase_cat_dom"/>
</dbReference>
<evidence type="ECO:0000256" key="11">
    <source>
        <dbReference type="PROSITE-ProRule" id="PRU10141"/>
    </source>
</evidence>
<dbReference type="Gene3D" id="3.30.200.20">
    <property type="entry name" value="Phosphorylase Kinase, domain 1"/>
    <property type="match status" value="1"/>
</dbReference>
<evidence type="ECO:0000256" key="6">
    <source>
        <dbReference type="ARBA" id="ARBA00022679"/>
    </source>
</evidence>
<comment type="catalytic activity">
    <reaction evidence="1">
        <text>S-ubiquitinyl-[E2 ubiquitin-conjugating enzyme]-L-cysteine + [acceptor protein]-L-lysine = [E2 ubiquitin-conjugating enzyme]-L-cysteine + N(6)-ubiquitinyl-[acceptor protein]-L-lysine.</text>
        <dbReference type="EC" id="2.3.2.27"/>
    </reaction>
</comment>
<evidence type="ECO:0000256" key="7">
    <source>
        <dbReference type="ARBA" id="ARBA00022741"/>
    </source>
</evidence>
<dbReference type="Gene3D" id="3.40.50.620">
    <property type="entry name" value="HUPs"/>
    <property type="match status" value="1"/>
</dbReference>
<evidence type="ECO:0000259" key="14">
    <source>
        <dbReference type="PROSITE" id="PS50011"/>
    </source>
</evidence>
<evidence type="ECO:0000256" key="8">
    <source>
        <dbReference type="ARBA" id="ARBA00022777"/>
    </source>
</evidence>
<dbReference type="PROSITE" id="PS00107">
    <property type="entry name" value="PROTEIN_KINASE_ATP"/>
    <property type="match status" value="1"/>
</dbReference>
<feature type="domain" description="Protein kinase" evidence="14">
    <location>
        <begin position="453"/>
        <end position="716"/>
    </location>
</feature>
<keyword evidence="17" id="KW-1185">Reference proteome</keyword>
<dbReference type="InterPro" id="IPR014729">
    <property type="entry name" value="Rossmann-like_a/b/a_fold"/>
</dbReference>
<keyword evidence="10 11" id="KW-0067">ATP-binding</keyword>
<feature type="coiled-coil region" evidence="12">
    <location>
        <begin position="312"/>
        <end position="387"/>
    </location>
</feature>
<dbReference type="GO" id="GO:0004674">
    <property type="term" value="F:protein serine/threonine kinase activity"/>
    <property type="evidence" value="ECO:0007669"/>
    <property type="project" value="UniProtKB-KW"/>
</dbReference>
<evidence type="ECO:0000256" key="3">
    <source>
        <dbReference type="ARBA" id="ARBA00004906"/>
    </source>
</evidence>
<name>A0ABC8ITV5_ERUVS</name>
<evidence type="ECO:0000256" key="13">
    <source>
        <dbReference type="SAM" id="MobiDB-lite"/>
    </source>
</evidence>
<evidence type="ECO:0000256" key="12">
    <source>
        <dbReference type="SAM" id="Coils"/>
    </source>
</evidence>
<keyword evidence="9" id="KW-0833">Ubl conjugation pathway</keyword>
<keyword evidence="6" id="KW-0808">Transferase</keyword>
<dbReference type="Gene3D" id="3.30.40.10">
    <property type="entry name" value="Zinc/RING finger domain, C3HC4 (zinc finger)"/>
    <property type="match status" value="1"/>
</dbReference>
<evidence type="ECO:0000256" key="4">
    <source>
        <dbReference type="ARBA" id="ARBA00012483"/>
    </source>
</evidence>
<evidence type="ECO:0000256" key="10">
    <source>
        <dbReference type="ARBA" id="ARBA00022840"/>
    </source>
</evidence>
<dbReference type="PROSITE" id="PS00108">
    <property type="entry name" value="PROTEIN_KINASE_ST"/>
    <property type="match status" value="1"/>
</dbReference>
<proteinExistence type="predicted"/>
<dbReference type="InterPro" id="IPR008271">
    <property type="entry name" value="Ser/Thr_kinase_AS"/>
</dbReference>
<reference evidence="16 17" key="1">
    <citation type="submission" date="2022-03" db="EMBL/GenBank/DDBJ databases">
        <authorList>
            <person name="Macdonald S."/>
            <person name="Ahmed S."/>
            <person name="Newling K."/>
        </authorList>
    </citation>
    <scope>NUCLEOTIDE SEQUENCE [LARGE SCALE GENOMIC DNA]</scope>
</reference>
<dbReference type="InterPro" id="IPR011009">
    <property type="entry name" value="Kinase-like_dom_sf"/>
</dbReference>
<gene>
    <name evidence="16" type="ORF">ERUC_LOCUS2730</name>
</gene>
<organism evidence="16 17">
    <name type="scientific">Eruca vesicaria subsp. sativa</name>
    <name type="common">Garden rocket</name>
    <name type="synonym">Eruca sativa</name>
    <dbReference type="NCBI Taxonomy" id="29727"/>
    <lineage>
        <taxon>Eukaryota</taxon>
        <taxon>Viridiplantae</taxon>
        <taxon>Streptophyta</taxon>
        <taxon>Embryophyta</taxon>
        <taxon>Tracheophyta</taxon>
        <taxon>Spermatophyta</taxon>
        <taxon>Magnoliopsida</taxon>
        <taxon>eudicotyledons</taxon>
        <taxon>Gunneridae</taxon>
        <taxon>Pentapetalae</taxon>
        <taxon>rosids</taxon>
        <taxon>malvids</taxon>
        <taxon>Brassicales</taxon>
        <taxon>Brassicaceae</taxon>
        <taxon>Brassiceae</taxon>
        <taxon>Eruca</taxon>
    </lineage>
</organism>
<dbReference type="Gene3D" id="1.10.510.10">
    <property type="entry name" value="Transferase(Phosphotransferase) domain 1"/>
    <property type="match status" value="1"/>
</dbReference>
<sequence>MSGDGDGPKAQEGELFVAVAVKGIIGDKLGGGGSRRAVRWAVDNLLPKADRFMMIHVISTITTIPTPTGGRLPVEEVEERLVEMYVREVKQEYEKVFVPFLKMCKRRSRTKVETLLLEHDDPAKALLRFIFKSGVNSLVMGSFTPNVFTRMTKGPGVPLTVLRYAPETCEVYIVCKDRITTKSMDPLINAGPSTGPQASASARGYLKDRPARFQTVQSQKLSTDREHIEPGTTRRSVSAKELRSDALSLAYSQLKTPQISRAPSAKASEIVRRRGASDIPQQNYLCYDQTTQPQSNLGNIVEEQRGPDSPPATSKKAKKVDIEAEVKRLKKELENTVVKYKQTCEELTSTKNKVQVLSLECSADARRVNSAVEKEELQRKTAALEKERYVKAVKEVETAKALLAREFCQRQIAQVNALRTYLEKKKVIDQLLGTDQRYRKYTIEEIFTATEGFSPEKVIGEGGYGKVYQCSLDSTPAAVKVVRLDTPEKKQEFLKEVEVLSQLRHPHLVLLLGACPENGCLVYEYLENGSLEEYIFHQKNKPPLPWFIRFRVIFEVACGLAFLHSSKPEPIVHRDLKPGNILLNRNYVSKIADVGLAKLVTDVAPDNVTTYRHSVLAGTLHYIDPEYHRTGTIRPKSDLYAFGIIILQLLTARKPNGLVHAVEKAVQKGTLNEMLDKSVTDWPLAETEELARIGLKCAEFRCRDRPDLKEEVIPVLKRVVETANSKIKKEQSNARAPSHYFCPILKELMEEPEIAADGFTYERKAILAWLEKHNISPVTRQKLEHFKLTPNNTLRSAIRDWKLRVQFSNAVVDTSSC</sequence>
<feature type="domain" description="U-box" evidence="15">
    <location>
        <begin position="735"/>
        <end position="808"/>
    </location>
</feature>
<accession>A0ABC8ITV5</accession>
<evidence type="ECO:0000256" key="5">
    <source>
        <dbReference type="ARBA" id="ARBA00022527"/>
    </source>
</evidence>